<dbReference type="Proteomes" id="UP001440599">
    <property type="component" value="Unassembled WGS sequence"/>
</dbReference>
<feature type="transmembrane region" description="Helical" evidence="7">
    <location>
        <begin position="232"/>
        <end position="249"/>
    </location>
</feature>
<gene>
    <name evidence="9" type="ORF">WMO45_11225</name>
</gene>
<feature type="transmembrane region" description="Helical" evidence="7">
    <location>
        <begin position="27"/>
        <end position="46"/>
    </location>
</feature>
<evidence type="ECO:0000259" key="8">
    <source>
        <dbReference type="PROSITE" id="PS50006"/>
    </source>
</evidence>
<evidence type="ECO:0000256" key="2">
    <source>
        <dbReference type="ARBA" id="ARBA00022692"/>
    </source>
</evidence>
<reference evidence="9 10" key="1">
    <citation type="submission" date="2024-03" db="EMBL/GenBank/DDBJ databases">
        <title>Human intestinal bacterial collection.</title>
        <authorList>
            <person name="Pauvert C."/>
            <person name="Hitch T.C.A."/>
            <person name="Clavel T."/>
        </authorList>
    </citation>
    <scope>NUCLEOTIDE SEQUENCE [LARGE SCALE GENOMIC DNA]</scope>
    <source>
        <strain evidence="9 10">CLA-AP-H34</strain>
    </source>
</reference>
<comment type="subcellular location">
    <subcellularLocation>
        <location evidence="1">Membrane</location>
        <topology evidence="1">Multi-pass membrane protein</topology>
    </subcellularLocation>
</comment>
<keyword evidence="10" id="KW-1185">Reference proteome</keyword>
<dbReference type="InterPro" id="IPR008984">
    <property type="entry name" value="SMAD_FHA_dom_sf"/>
</dbReference>
<feature type="transmembrane region" description="Helical" evidence="7">
    <location>
        <begin position="389"/>
        <end position="409"/>
    </location>
</feature>
<organism evidence="9 10">
    <name type="scientific">Flavonifractor hominis</name>
    <dbReference type="NCBI Taxonomy" id="3133178"/>
    <lineage>
        <taxon>Bacteria</taxon>
        <taxon>Bacillati</taxon>
        <taxon>Bacillota</taxon>
        <taxon>Clostridia</taxon>
        <taxon>Eubacteriales</taxon>
        <taxon>Oscillospiraceae</taxon>
        <taxon>Flavonifractor</taxon>
    </lineage>
</organism>
<feature type="region of interest" description="Disordered" evidence="6">
    <location>
        <begin position="578"/>
        <end position="602"/>
    </location>
</feature>
<evidence type="ECO:0000313" key="10">
    <source>
        <dbReference type="Proteomes" id="UP001440599"/>
    </source>
</evidence>
<dbReference type="Pfam" id="PF01098">
    <property type="entry name" value="FTSW_RODA_SPOVE"/>
    <property type="match status" value="1"/>
</dbReference>
<evidence type="ECO:0000256" key="7">
    <source>
        <dbReference type="SAM" id="Phobius"/>
    </source>
</evidence>
<evidence type="ECO:0000256" key="1">
    <source>
        <dbReference type="ARBA" id="ARBA00004141"/>
    </source>
</evidence>
<evidence type="ECO:0000313" key="9">
    <source>
        <dbReference type="EMBL" id="MEQ2457095.1"/>
    </source>
</evidence>
<dbReference type="InterPro" id="IPR000253">
    <property type="entry name" value="FHA_dom"/>
</dbReference>
<dbReference type="CDD" id="cd00060">
    <property type="entry name" value="FHA"/>
    <property type="match status" value="1"/>
</dbReference>
<feature type="transmembrane region" description="Helical" evidence="7">
    <location>
        <begin position="506"/>
        <end position="530"/>
    </location>
</feature>
<keyword evidence="3" id="KW-0133">Cell shape</keyword>
<feature type="transmembrane region" description="Helical" evidence="7">
    <location>
        <begin position="542"/>
        <end position="560"/>
    </location>
</feature>
<feature type="domain" description="FHA" evidence="8">
    <location>
        <begin position="80"/>
        <end position="130"/>
    </location>
</feature>
<proteinExistence type="predicted"/>
<dbReference type="PANTHER" id="PTHR30474:SF3">
    <property type="entry name" value="PEPTIDOGLYCAN GLYCOSYLTRANSFERASE RODA"/>
    <property type="match status" value="1"/>
</dbReference>
<dbReference type="RefSeq" id="WP_349140855.1">
    <property type="nucleotide sequence ID" value="NZ_JBBMFT010000008.1"/>
</dbReference>
<dbReference type="SMART" id="SM00240">
    <property type="entry name" value="FHA"/>
    <property type="match status" value="1"/>
</dbReference>
<keyword evidence="4 7" id="KW-1133">Transmembrane helix</keyword>
<evidence type="ECO:0000256" key="6">
    <source>
        <dbReference type="SAM" id="MobiDB-lite"/>
    </source>
</evidence>
<feature type="transmembrane region" description="Helical" evidence="7">
    <location>
        <begin position="350"/>
        <end position="383"/>
    </location>
</feature>
<feature type="transmembrane region" description="Helical" evidence="7">
    <location>
        <begin position="200"/>
        <end position="220"/>
    </location>
</feature>
<keyword evidence="5 7" id="KW-0472">Membrane</keyword>
<dbReference type="Gene3D" id="2.60.200.20">
    <property type="match status" value="1"/>
</dbReference>
<feature type="transmembrane region" description="Helical" evidence="7">
    <location>
        <begin position="476"/>
        <end position="494"/>
    </location>
</feature>
<evidence type="ECO:0000256" key="5">
    <source>
        <dbReference type="ARBA" id="ARBA00023136"/>
    </source>
</evidence>
<dbReference type="Pfam" id="PF00498">
    <property type="entry name" value="FHA"/>
    <property type="match status" value="1"/>
</dbReference>
<feature type="transmembrane region" description="Helical" evidence="7">
    <location>
        <begin position="287"/>
        <end position="306"/>
    </location>
</feature>
<name>A0ABV1ER78_9FIRM</name>
<protein>
    <submittedName>
        <fullName evidence="9">FtsW/RodA/SpoVE family cell cycle protein</fullName>
    </submittedName>
</protein>
<dbReference type="PANTHER" id="PTHR30474">
    <property type="entry name" value="CELL CYCLE PROTEIN"/>
    <property type="match status" value="1"/>
</dbReference>
<dbReference type="EMBL" id="JBBMFT010000008">
    <property type="protein sequence ID" value="MEQ2457095.1"/>
    <property type="molecule type" value="Genomic_DNA"/>
</dbReference>
<feature type="compositionally biased region" description="Basic and acidic residues" evidence="6">
    <location>
        <begin position="578"/>
        <end position="594"/>
    </location>
</feature>
<sequence>MDSLLTLPQQWMDALTLWMGEHAQLCAWFTTAVRFLFPVLALLILIRTIRSLLTVPCLPEVWAYLTLPNGAQEPLTHWENILGRGGNSDVILNYPVVSRQHAALIRAEDDTWTAYDLGSKGGVTVNGKPVEGQATVQYGDVLGIGGVETVLLPLSPEEKAQRRQRRKVDRPVSPWLGLVLLTVFQVLTALQLIISEGEGADVMIPLTFLCLTAVMWLYYLTLRVLRRVGFEMETIAFFLSTLSLAVTCSSNTPALFKQFLCVVLGLVLFLVLGIFLRELDRAKQIRWLMAAAAIGLLGLTALLAQVRYGAANWLTIGGVSVQPSEIAKICYIFAGAATLDRLFRKRNLGLFILLTGLCLGCLAYMSDFGTAAIFFVTFLVIAYLRSGDWATLALICGGGVFAVLTILSVKPYILNRFATWGHAWQNASVGSGYQQTRTMSAAASGGLVGVGPGEGWLHNVGAGDTDLVFGMLCEEWGLIIALLAVCSILTLAVFAVRACRAGRSSFYIIAACAATSMMVFQTCLNVFGAVDILPLTGVTFPFVSNGGTAMIASWGLLAFLKATDTRPNASFAIRLPSRREERKSARLAPRKTEEWEAEDEED</sequence>
<evidence type="ECO:0000256" key="4">
    <source>
        <dbReference type="ARBA" id="ARBA00022989"/>
    </source>
</evidence>
<accession>A0ABV1ER78</accession>
<feature type="transmembrane region" description="Helical" evidence="7">
    <location>
        <begin position="172"/>
        <end position="194"/>
    </location>
</feature>
<dbReference type="InterPro" id="IPR001182">
    <property type="entry name" value="FtsW/RodA"/>
</dbReference>
<dbReference type="PROSITE" id="PS50006">
    <property type="entry name" value="FHA_DOMAIN"/>
    <property type="match status" value="1"/>
</dbReference>
<evidence type="ECO:0000256" key="3">
    <source>
        <dbReference type="ARBA" id="ARBA00022960"/>
    </source>
</evidence>
<feature type="transmembrane region" description="Helical" evidence="7">
    <location>
        <begin position="255"/>
        <end position="275"/>
    </location>
</feature>
<keyword evidence="2 7" id="KW-0812">Transmembrane</keyword>
<dbReference type="SUPFAM" id="SSF49879">
    <property type="entry name" value="SMAD/FHA domain"/>
    <property type="match status" value="1"/>
</dbReference>
<comment type="caution">
    <text evidence="9">The sequence shown here is derived from an EMBL/GenBank/DDBJ whole genome shotgun (WGS) entry which is preliminary data.</text>
</comment>